<dbReference type="GO" id="GO:0005886">
    <property type="term" value="C:plasma membrane"/>
    <property type="evidence" value="ECO:0007669"/>
    <property type="project" value="UniProtKB-SubCell"/>
</dbReference>
<feature type="transmembrane region" description="Helical" evidence="6">
    <location>
        <begin position="72"/>
        <end position="91"/>
    </location>
</feature>
<evidence type="ECO:0000313" key="8">
    <source>
        <dbReference type="EMBL" id="EFQ24500.1"/>
    </source>
</evidence>
<feature type="domain" description="EamA" evidence="7">
    <location>
        <begin position="148"/>
        <end position="281"/>
    </location>
</feature>
<dbReference type="Proteomes" id="UP000005096">
    <property type="component" value="Chromosome"/>
</dbReference>
<dbReference type="InterPro" id="IPR037185">
    <property type="entry name" value="EmrE-like"/>
</dbReference>
<feature type="transmembrane region" description="Helical" evidence="6">
    <location>
        <begin position="7"/>
        <end position="28"/>
    </location>
</feature>
<dbReference type="AlphaFoldDB" id="E3CY13"/>
<feature type="transmembrane region" description="Helical" evidence="6">
    <location>
        <begin position="177"/>
        <end position="197"/>
    </location>
</feature>
<proteinExistence type="predicted"/>
<feature type="domain" description="EamA" evidence="7">
    <location>
        <begin position="13"/>
        <end position="139"/>
    </location>
</feature>
<evidence type="ECO:0000256" key="2">
    <source>
        <dbReference type="ARBA" id="ARBA00022475"/>
    </source>
</evidence>
<accession>E3CY13</accession>
<dbReference type="PaxDb" id="584708-Apau_2089"/>
<name>E3CY13_9BACT</name>
<dbReference type="InterPro" id="IPR051258">
    <property type="entry name" value="Diverse_Substrate_Transporter"/>
</dbReference>
<dbReference type="PANTHER" id="PTHR42920:SF5">
    <property type="entry name" value="EAMA DOMAIN-CONTAINING PROTEIN"/>
    <property type="match status" value="1"/>
</dbReference>
<keyword evidence="9" id="KW-1185">Reference proteome</keyword>
<dbReference type="eggNOG" id="COG0697">
    <property type="taxonomic scope" value="Bacteria"/>
</dbReference>
<sequence length="298" mass="31854">MKNSTRTFLADGGILLAAALWGVGFGVLKDVLDYLPPFTLLVLRFLPGGVLLGLFFLRRFRETGWDDLRDGALVGLLLFGGFACQTTGLQWTTAGKQAFLTATYVLLVPFFSWGIHRAFPGGRVFAASGICLAGMSLLTLRGASGINLGDGLTLVSAVFFAGHLMAVERFTRRRDPLVLASLQMVVLGLCALPFALFERPDLGGIPLRGWIGFGYMLLFCTIGAFALQNLAQKYTPSTHAALLFSTEALFGAASGVLLLGETFTPPMATGAALMMGAILLVELPIPFLRKGPSPETRS</sequence>
<keyword evidence="4 6" id="KW-1133">Transmembrane helix</keyword>
<evidence type="ECO:0000256" key="4">
    <source>
        <dbReference type="ARBA" id="ARBA00022989"/>
    </source>
</evidence>
<feature type="transmembrane region" description="Helical" evidence="6">
    <location>
        <begin position="239"/>
        <end position="260"/>
    </location>
</feature>
<feature type="transmembrane region" description="Helical" evidence="6">
    <location>
        <begin position="266"/>
        <end position="288"/>
    </location>
</feature>
<dbReference type="InterPro" id="IPR000620">
    <property type="entry name" value="EamA_dom"/>
</dbReference>
<gene>
    <name evidence="8" type="ORF">Apau_2089</name>
</gene>
<comment type="subcellular location">
    <subcellularLocation>
        <location evidence="1">Cell membrane</location>
        <topology evidence="1">Multi-pass membrane protein</topology>
    </subcellularLocation>
</comment>
<keyword evidence="3 6" id="KW-0812">Transmembrane</keyword>
<dbReference type="OrthoDB" id="9804865at2"/>
<dbReference type="HOGENOM" id="CLU_033863_21_3_0"/>
<reference evidence="8 9" key="1">
    <citation type="journal article" date="2010" name="Stand. Genomic Sci.">
        <title>Non-contiguous finished genome sequence of Aminomonas paucivorans type strain (GLU-3).</title>
        <authorList>
            <person name="Pitluck S."/>
            <person name="Yasawong M."/>
            <person name="Held B."/>
            <person name="Lapidus A."/>
            <person name="Nolan M."/>
            <person name="Copeland A."/>
            <person name="Lucas S."/>
            <person name="Del Rio T.G."/>
            <person name="Tice H."/>
            <person name="Cheng J.F."/>
            <person name="Chertkov O."/>
            <person name="Goodwin L."/>
            <person name="Tapia R."/>
            <person name="Han C."/>
            <person name="Liolios K."/>
            <person name="Ivanova N."/>
            <person name="Mavromatis K."/>
            <person name="Ovchinnikova G."/>
            <person name="Pati A."/>
            <person name="Chen A."/>
            <person name="Palaniappan K."/>
            <person name="Land M."/>
            <person name="Hauser L."/>
            <person name="Chang Y.J."/>
            <person name="Jeffries C.D."/>
            <person name="Pukall R."/>
            <person name="Spring S."/>
            <person name="Rohde M."/>
            <person name="Sikorski J."/>
            <person name="Goker M."/>
            <person name="Woyke T."/>
            <person name="Bristow J."/>
            <person name="Eisen J.A."/>
            <person name="Markowitz V."/>
            <person name="Hugenholtz P."/>
            <person name="Kyrpides N.C."/>
            <person name="Klenk H.P."/>
        </authorList>
    </citation>
    <scope>NUCLEOTIDE SEQUENCE [LARGE SCALE GENOMIC DNA]</scope>
    <source>
        <strain evidence="8 9">DSM 12260</strain>
    </source>
</reference>
<feature type="transmembrane region" description="Helical" evidence="6">
    <location>
        <begin position="209"/>
        <end position="227"/>
    </location>
</feature>
<evidence type="ECO:0000313" key="9">
    <source>
        <dbReference type="Proteomes" id="UP000005096"/>
    </source>
</evidence>
<dbReference type="STRING" id="584708.Apau_2089"/>
<feature type="transmembrane region" description="Helical" evidence="6">
    <location>
        <begin position="146"/>
        <end position="165"/>
    </location>
</feature>
<keyword evidence="5 6" id="KW-0472">Membrane</keyword>
<feature type="transmembrane region" description="Helical" evidence="6">
    <location>
        <begin position="97"/>
        <end position="115"/>
    </location>
</feature>
<evidence type="ECO:0000256" key="6">
    <source>
        <dbReference type="SAM" id="Phobius"/>
    </source>
</evidence>
<evidence type="ECO:0000256" key="5">
    <source>
        <dbReference type="ARBA" id="ARBA00023136"/>
    </source>
</evidence>
<dbReference type="Pfam" id="PF00892">
    <property type="entry name" value="EamA"/>
    <property type="match status" value="2"/>
</dbReference>
<feature type="transmembrane region" description="Helical" evidence="6">
    <location>
        <begin position="122"/>
        <end position="140"/>
    </location>
</feature>
<feature type="transmembrane region" description="Helical" evidence="6">
    <location>
        <begin position="40"/>
        <end position="60"/>
    </location>
</feature>
<protein>
    <recommendedName>
        <fullName evidence="7">EamA domain-containing protein</fullName>
    </recommendedName>
</protein>
<evidence type="ECO:0000256" key="1">
    <source>
        <dbReference type="ARBA" id="ARBA00004651"/>
    </source>
</evidence>
<evidence type="ECO:0000259" key="7">
    <source>
        <dbReference type="Pfam" id="PF00892"/>
    </source>
</evidence>
<dbReference type="PANTHER" id="PTHR42920">
    <property type="entry name" value="OS03G0707200 PROTEIN-RELATED"/>
    <property type="match status" value="1"/>
</dbReference>
<dbReference type="RefSeq" id="WP_006301741.1">
    <property type="nucleotide sequence ID" value="NZ_CM001022.1"/>
</dbReference>
<evidence type="ECO:0000256" key="3">
    <source>
        <dbReference type="ARBA" id="ARBA00022692"/>
    </source>
</evidence>
<organism evidence="8 9">
    <name type="scientific">Aminomonas paucivorans DSM 12260</name>
    <dbReference type="NCBI Taxonomy" id="584708"/>
    <lineage>
        <taxon>Bacteria</taxon>
        <taxon>Thermotogati</taxon>
        <taxon>Synergistota</taxon>
        <taxon>Synergistia</taxon>
        <taxon>Synergistales</taxon>
        <taxon>Synergistaceae</taxon>
        <taxon>Aminomonas</taxon>
    </lineage>
</organism>
<dbReference type="EMBL" id="CM001022">
    <property type="protein sequence ID" value="EFQ24500.1"/>
    <property type="molecule type" value="Genomic_DNA"/>
</dbReference>
<dbReference type="SUPFAM" id="SSF103481">
    <property type="entry name" value="Multidrug resistance efflux transporter EmrE"/>
    <property type="match status" value="2"/>
</dbReference>
<keyword evidence="2" id="KW-1003">Cell membrane</keyword>